<evidence type="ECO:0000259" key="13">
    <source>
        <dbReference type="Pfam" id="PF25467"/>
    </source>
</evidence>
<evidence type="ECO:0000256" key="6">
    <source>
        <dbReference type="ARBA" id="ARBA00022777"/>
    </source>
</evidence>
<dbReference type="GO" id="GO:0051731">
    <property type="term" value="F:polynucleotide 5'-hydroxyl-kinase activity"/>
    <property type="evidence" value="ECO:0007669"/>
    <property type="project" value="InterPro"/>
</dbReference>
<evidence type="ECO:0000259" key="12">
    <source>
        <dbReference type="Pfam" id="PF24419"/>
    </source>
</evidence>
<dbReference type="Proteomes" id="UP000287033">
    <property type="component" value="Unassembled WGS sequence"/>
</dbReference>
<evidence type="ECO:0000313" key="15">
    <source>
        <dbReference type="Proteomes" id="UP000287033"/>
    </source>
</evidence>
<comment type="subcellular location">
    <subcellularLocation>
        <location evidence="1">Nucleus</location>
        <location evidence="1">Nucleolus</location>
    </subcellularLocation>
</comment>
<organism evidence="14 15">
    <name type="scientific">Chiloscyllium punctatum</name>
    <name type="common">Brownbanded bambooshark</name>
    <name type="synonym">Hemiscyllium punctatum</name>
    <dbReference type="NCBI Taxonomy" id="137246"/>
    <lineage>
        <taxon>Eukaryota</taxon>
        <taxon>Metazoa</taxon>
        <taxon>Chordata</taxon>
        <taxon>Craniata</taxon>
        <taxon>Vertebrata</taxon>
        <taxon>Chondrichthyes</taxon>
        <taxon>Elasmobranchii</taxon>
        <taxon>Galeomorphii</taxon>
        <taxon>Galeoidea</taxon>
        <taxon>Orectolobiformes</taxon>
        <taxon>Hemiscylliidae</taxon>
        <taxon>Chiloscyllium</taxon>
    </lineage>
</organism>
<evidence type="ECO:0000256" key="9">
    <source>
        <dbReference type="ARBA" id="ARBA00071212"/>
    </source>
</evidence>
<dbReference type="PANTHER" id="PTHR12755:SF3">
    <property type="entry name" value="POLYNUCLEOTIDE 5'-HYDROXYL-KINASE NOL9"/>
    <property type="match status" value="1"/>
</dbReference>
<keyword evidence="15" id="KW-1185">Reference proteome</keyword>
<dbReference type="InterPro" id="IPR057570">
    <property type="entry name" value="NOL9_C"/>
</dbReference>
<reference evidence="14 15" key="1">
    <citation type="journal article" date="2018" name="Nat. Ecol. Evol.">
        <title>Shark genomes provide insights into elasmobranch evolution and the origin of vertebrates.</title>
        <authorList>
            <person name="Hara Y"/>
            <person name="Yamaguchi K"/>
            <person name="Onimaru K"/>
            <person name="Kadota M"/>
            <person name="Koyanagi M"/>
            <person name="Keeley SD"/>
            <person name="Tatsumi K"/>
            <person name="Tanaka K"/>
            <person name="Motone F"/>
            <person name="Kageyama Y"/>
            <person name="Nozu R"/>
            <person name="Adachi N"/>
            <person name="Nishimura O"/>
            <person name="Nakagawa R"/>
            <person name="Tanegashima C"/>
            <person name="Kiyatake I"/>
            <person name="Matsumoto R"/>
            <person name="Murakumo K"/>
            <person name="Nishida K"/>
            <person name="Terakita A"/>
            <person name="Kuratani S"/>
            <person name="Sato K"/>
            <person name="Hyodo S Kuraku.S."/>
        </authorList>
    </citation>
    <scope>NUCLEOTIDE SEQUENCE [LARGE SCALE GENOMIC DNA]</scope>
</reference>
<dbReference type="InterPro" id="IPR032319">
    <property type="entry name" value="CLP1_P"/>
</dbReference>
<dbReference type="PANTHER" id="PTHR12755">
    <property type="entry name" value="CLEAVAGE/POLYADENYLATION FACTOR IA SUBUNIT CLP1P"/>
    <property type="match status" value="1"/>
</dbReference>
<dbReference type="InterPro" id="IPR057573">
    <property type="entry name" value="NOL9_N"/>
</dbReference>
<evidence type="ECO:0000259" key="11">
    <source>
        <dbReference type="Pfam" id="PF16575"/>
    </source>
</evidence>
<evidence type="ECO:0000256" key="3">
    <source>
        <dbReference type="ARBA" id="ARBA00022552"/>
    </source>
</evidence>
<evidence type="ECO:0000256" key="7">
    <source>
        <dbReference type="ARBA" id="ARBA00022840"/>
    </source>
</evidence>
<feature type="compositionally biased region" description="Polar residues" evidence="10">
    <location>
        <begin position="107"/>
        <end position="124"/>
    </location>
</feature>
<name>A0A401SXA4_CHIPU</name>
<accession>A0A401SXA4</accession>
<evidence type="ECO:0000256" key="2">
    <source>
        <dbReference type="ARBA" id="ARBA00011003"/>
    </source>
</evidence>
<gene>
    <name evidence="14" type="ORF">chiPu_0013504</name>
</gene>
<dbReference type="InterPro" id="IPR045116">
    <property type="entry name" value="Clp1/Grc3"/>
</dbReference>
<dbReference type="EMBL" id="BEZZ01000658">
    <property type="protein sequence ID" value="GCC35025.1"/>
    <property type="molecule type" value="Genomic_DNA"/>
</dbReference>
<comment type="caution">
    <text evidence="14">The sequence shown here is derived from an EMBL/GenBank/DDBJ whole genome shotgun (WGS) entry which is preliminary data.</text>
</comment>
<evidence type="ECO:0000313" key="14">
    <source>
        <dbReference type="EMBL" id="GCC35025.1"/>
    </source>
</evidence>
<keyword evidence="3" id="KW-0698">rRNA processing</keyword>
<comment type="similarity">
    <text evidence="2">Belongs to the Clp1 family. NOL9/GRC3 subfamily.</text>
</comment>
<keyword evidence="6" id="KW-0418">Kinase</keyword>
<keyword evidence="8" id="KW-0539">Nucleus</keyword>
<protein>
    <recommendedName>
        <fullName evidence="9">Polynucleotide 5'-hydroxyl-kinase NOL9</fullName>
    </recommendedName>
</protein>
<dbReference type="OrthoDB" id="2405412at2759"/>
<dbReference type="OMA" id="YFGETSC"/>
<feature type="compositionally biased region" description="Acidic residues" evidence="10">
    <location>
        <begin position="92"/>
        <end position="104"/>
    </location>
</feature>
<feature type="domain" description="NOL9 C-terminal" evidence="13">
    <location>
        <begin position="618"/>
        <end position="719"/>
    </location>
</feature>
<dbReference type="AlphaFoldDB" id="A0A401SXA4"/>
<feature type="region of interest" description="Disordered" evidence="10">
    <location>
        <begin position="60"/>
        <end position="136"/>
    </location>
</feature>
<dbReference type="Pfam" id="PF24419">
    <property type="entry name" value="Cupin_NOL9"/>
    <property type="match status" value="1"/>
</dbReference>
<proteinExistence type="inferred from homology"/>
<dbReference type="Pfam" id="PF25467">
    <property type="entry name" value="NOL9_C"/>
    <property type="match status" value="1"/>
</dbReference>
<keyword evidence="5" id="KW-0547">Nucleotide-binding</keyword>
<feature type="domain" description="NOL9 N-terminal" evidence="12">
    <location>
        <begin position="182"/>
        <end position="322"/>
    </location>
</feature>
<dbReference type="GO" id="GO:0005524">
    <property type="term" value="F:ATP binding"/>
    <property type="evidence" value="ECO:0007669"/>
    <property type="project" value="UniProtKB-KW"/>
</dbReference>
<feature type="compositionally biased region" description="Acidic residues" evidence="10">
    <location>
        <begin position="75"/>
        <end position="84"/>
    </location>
</feature>
<dbReference type="GO" id="GO:0005730">
    <property type="term" value="C:nucleolus"/>
    <property type="evidence" value="ECO:0007669"/>
    <property type="project" value="UniProtKB-SubCell"/>
</dbReference>
<keyword evidence="4" id="KW-0808">Transferase</keyword>
<evidence type="ECO:0000256" key="4">
    <source>
        <dbReference type="ARBA" id="ARBA00022679"/>
    </source>
</evidence>
<sequence length="783" mass="87429">MRISNPGAVCLKQAVSTAARRRRWKRKAMLLLTDVSGPKQLSVLSRSCCLIAPCRRGMKRSRHRRNTKNAQVWESTEEVCEGDETERSNATEQDEEQNEEEENNTESAPYSTDGTVNGSHAQSRTQKKHACQATEDNGEAEYQELYTDSFALNGVLSNESSQDFFDDAAFPGASTRLSVTAVNIGNEQAVVLMSPSQMLTFQGRCRMTCLYGSVQVLGFIIGQEQPAYCLYSLPTHNALSIEALPHCKPGRTKREMKMEVKAVFRQHVPAASRHNLIKEVTSSCSVLLLEHLDTPSMVYLSSFPEYREFFTSHSKKMNSRKHAFLECSALTSIGVIPLPDDQGITMSESLIATVQELLKTCEDDDGFPIILVCGGKNVGKSTFCRYLLNSFLNHIPCVEFLELDLGQTEFSPPGCMALHLVTEPVLSPPYMHQCDPRKMVYYGDVSCERDLDRYLEIAKYLYAGYRKETPLVINTMGWIKGFGLSILVDLIRLLAPTHVVQFESAERNQNLPLLTPEFVQTTAGWQTKGKHHIQQKPVDFRILLSSSSEEEVEEEDHLALQGGFRGHRLMHVQPEFPGGGDGNCLKLRNNILRDLAILGCFNQLQPSDTGCHLLLHSMLPYQVPFNAVALHVLHCDVTPTHILYAANASLVGLCRIPDVVCSQADGPVLFPKPPVCDCFGIGIIRGINLEKRLYYILTPVPVAKLKQVNCLLIGAITIPHSLFKNQPEVTGDVPYLTSDYSFSVSGAGKIKVCKQLKRREHLKGASQWEEFLRILKSGQMNVW</sequence>
<dbReference type="GO" id="GO:0000448">
    <property type="term" value="P:cleavage in ITS2 between 5.8S rRNA and LSU-rRNA of tricistronic rRNA transcript (SSU-rRNA, 5.8S rRNA, LSU-rRNA)"/>
    <property type="evidence" value="ECO:0007669"/>
    <property type="project" value="TreeGrafter"/>
</dbReference>
<dbReference type="Pfam" id="PF16575">
    <property type="entry name" value="CLP1_P"/>
    <property type="match status" value="1"/>
</dbReference>
<feature type="domain" description="Clp1 P-loop" evidence="11">
    <location>
        <begin position="374"/>
        <end position="511"/>
    </location>
</feature>
<dbReference type="STRING" id="137246.A0A401SXA4"/>
<dbReference type="InterPro" id="IPR027417">
    <property type="entry name" value="P-loop_NTPase"/>
</dbReference>
<evidence type="ECO:0000256" key="10">
    <source>
        <dbReference type="SAM" id="MobiDB-lite"/>
    </source>
</evidence>
<evidence type="ECO:0000256" key="8">
    <source>
        <dbReference type="ARBA" id="ARBA00023242"/>
    </source>
</evidence>
<evidence type="ECO:0000256" key="1">
    <source>
        <dbReference type="ARBA" id="ARBA00004604"/>
    </source>
</evidence>
<evidence type="ECO:0000256" key="5">
    <source>
        <dbReference type="ARBA" id="ARBA00022741"/>
    </source>
</evidence>
<keyword evidence="7" id="KW-0067">ATP-binding</keyword>
<dbReference type="Gene3D" id="3.40.50.300">
    <property type="entry name" value="P-loop containing nucleotide triphosphate hydrolases"/>
    <property type="match status" value="1"/>
</dbReference>